<dbReference type="AlphaFoldDB" id="A0A9P8C4C5"/>
<dbReference type="Pfam" id="PF06108">
    <property type="entry name" value="DUF952"/>
    <property type="match status" value="1"/>
</dbReference>
<organism evidence="1 2">
    <name type="scientific">Amylocarpus encephaloides</name>
    <dbReference type="NCBI Taxonomy" id="45428"/>
    <lineage>
        <taxon>Eukaryota</taxon>
        <taxon>Fungi</taxon>
        <taxon>Dikarya</taxon>
        <taxon>Ascomycota</taxon>
        <taxon>Pezizomycotina</taxon>
        <taxon>Leotiomycetes</taxon>
        <taxon>Helotiales</taxon>
        <taxon>Helotiales incertae sedis</taxon>
        <taxon>Amylocarpus</taxon>
    </lineage>
</organism>
<dbReference type="EMBL" id="MU251518">
    <property type="protein sequence ID" value="KAG9233040.1"/>
    <property type="molecule type" value="Genomic_DNA"/>
</dbReference>
<protein>
    <recommendedName>
        <fullName evidence="3">DUF952 domain-containing protein</fullName>
    </recommendedName>
</protein>
<proteinExistence type="predicted"/>
<dbReference type="SUPFAM" id="SSF56399">
    <property type="entry name" value="ADP-ribosylation"/>
    <property type="match status" value="1"/>
</dbReference>
<dbReference type="InterPro" id="IPR009297">
    <property type="entry name" value="DUF952"/>
</dbReference>
<gene>
    <name evidence="1" type="ORF">BJ875DRAFT_59122</name>
</gene>
<dbReference type="Proteomes" id="UP000824998">
    <property type="component" value="Unassembled WGS sequence"/>
</dbReference>
<dbReference type="Gene3D" id="3.20.170.20">
    <property type="entry name" value="Protein of unknown function DUF952"/>
    <property type="match status" value="1"/>
</dbReference>
<comment type="caution">
    <text evidence="1">The sequence shown here is derived from an EMBL/GenBank/DDBJ whole genome shotgun (WGS) entry which is preliminary data.</text>
</comment>
<reference evidence="1" key="1">
    <citation type="journal article" date="2021" name="IMA Fungus">
        <title>Genomic characterization of three marine fungi, including Emericellopsis atlantica sp. nov. with signatures of a generalist lifestyle and marine biomass degradation.</title>
        <authorList>
            <person name="Hagestad O.C."/>
            <person name="Hou L."/>
            <person name="Andersen J.H."/>
            <person name="Hansen E.H."/>
            <person name="Altermark B."/>
            <person name="Li C."/>
            <person name="Kuhnert E."/>
            <person name="Cox R.J."/>
            <person name="Crous P.W."/>
            <person name="Spatafora J.W."/>
            <person name="Lail K."/>
            <person name="Amirebrahimi M."/>
            <person name="Lipzen A."/>
            <person name="Pangilinan J."/>
            <person name="Andreopoulos W."/>
            <person name="Hayes R.D."/>
            <person name="Ng V."/>
            <person name="Grigoriev I.V."/>
            <person name="Jackson S.A."/>
            <person name="Sutton T.D.S."/>
            <person name="Dobson A.D.W."/>
            <person name="Rama T."/>
        </authorList>
    </citation>
    <scope>NUCLEOTIDE SEQUENCE</scope>
    <source>
        <strain evidence="1">TRa018bII</strain>
    </source>
</reference>
<evidence type="ECO:0000313" key="2">
    <source>
        <dbReference type="Proteomes" id="UP000824998"/>
    </source>
</evidence>
<sequence>MTEPTPPKYIYKILPSCPPPPTPLPMSLPLSDLDSRDGFIHMSTSVQILGTLKAFFNNAASIVILRVPYERVESRVKWEMAKGKRPEERGGCWDTEGILGGFPHIYHAPDGELRLGREEVQDSGTWNRVGETWSQEGWPFGSDDLPKES</sequence>
<dbReference type="PANTHER" id="PTHR34129:SF1">
    <property type="entry name" value="DUF952 DOMAIN-CONTAINING PROTEIN"/>
    <property type="match status" value="1"/>
</dbReference>
<dbReference type="PANTHER" id="PTHR34129">
    <property type="entry name" value="BLR1139 PROTEIN"/>
    <property type="match status" value="1"/>
</dbReference>
<accession>A0A9P8C4C5</accession>
<keyword evidence="2" id="KW-1185">Reference proteome</keyword>
<evidence type="ECO:0008006" key="3">
    <source>
        <dbReference type="Google" id="ProtNLM"/>
    </source>
</evidence>
<dbReference type="OrthoDB" id="3335358at2759"/>
<name>A0A9P8C4C5_9HELO</name>
<evidence type="ECO:0000313" key="1">
    <source>
        <dbReference type="EMBL" id="KAG9233040.1"/>
    </source>
</evidence>